<dbReference type="InterPro" id="IPR036770">
    <property type="entry name" value="Ankyrin_rpt-contain_sf"/>
</dbReference>
<dbReference type="HOGENOM" id="CLU_1226657_0_0_1"/>
<evidence type="ECO:0000313" key="2">
    <source>
        <dbReference type="Proteomes" id="UP000026915"/>
    </source>
</evidence>
<dbReference type="eggNOG" id="KOG0504">
    <property type="taxonomic scope" value="Eukaryota"/>
</dbReference>
<reference evidence="1 2" key="1">
    <citation type="journal article" date="2013" name="Genome Biol.">
        <title>The genome sequence of the most widely cultivated cacao type and its use to identify candidate genes regulating pod color.</title>
        <authorList>
            <person name="Motamayor J.C."/>
            <person name="Mockaitis K."/>
            <person name="Schmutz J."/>
            <person name="Haiminen N."/>
            <person name="Iii D.L."/>
            <person name="Cornejo O."/>
            <person name="Findley S.D."/>
            <person name="Zheng P."/>
            <person name="Utro F."/>
            <person name="Royaert S."/>
            <person name="Saski C."/>
            <person name="Jenkins J."/>
            <person name="Podicheti R."/>
            <person name="Zhao M."/>
            <person name="Scheffler B.E."/>
            <person name="Stack J.C."/>
            <person name="Feltus F.A."/>
            <person name="Mustiga G.M."/>
            <person name="Amores F."/>
            <person name="Phillips W."/>
            <person name="Marelli J.P."/>
            <person name="May G.D."/>
            <person name="Shapiro H."/>
            <person name="Ma J."/>
            <person name="Bustamante C.D."/>
            <person name="Schnell R.J."/>
            <person name="Main D."/>
            <person name="Gilbert D."/>
            <person name="Parida L."/>
            <person name="Kuhn D.N."/>
        </authorList>
    </citation>
    <scope>NUCLEOTIDE SEQUENCE [LARGE SCALE GENOMIC DNA]</scope>
    <source>
        <strain evidence="2">cv. Matina 1-6</strain>
    </source>
</reference>
<dbReference type="EMBL" id="CM001881">
    <property type="protein sequence ID" value="EOY24189.1"/>
    <property type="molecule type" value="Genomic_DNA"/>
</dbReference>
<dbReference type="AlphaFoldDB" id="A0A061GB02"/>
<gene>
    <name evidence="1" type="ORF">TCM_015860</name>
</gene>
<name>A0A061GB02_THECC</name>
<dbReference type="SUPFAM" id="SSF48403">
    <property type="entry name" value="Ankyrin repeat"/>
    <property type="match status" value="1"/>
</dbReference>
<evidence type="ECO:0000313" key="1">
    <source>
        <dbReference type="EMBL" id="EOY24189.1"/>
    </source>
</evidence>
<evidence type="ECO:0008006" key="3">
    <source>
        <dbReference type="Google" id="ProtNLM"/>
    </source>
</evidence>
<proteinExistence type="predicted"/>
<dbReference type="Gene3D" id="1.25.40.20">
    <property type="entry name" value="Ankyrin repeat-containing domain"/>
    <property type="match status" value="1"/>
</dbReference>
<keyword evidence="2" id="KW-1185">Reference proteome</keyword>
<accession>A0A061GB02</accession>
<organism evidence="1 2">
    <name type="scientific">Theobroma cacao</name>
    <name type="common">Cacao</name>
    <name type="synonym">Cocoa</name>
    <dbReference type="NCBI Taxonomy" id="3641"/>
    <lineage>
        <taxon>Eukaryota</taxon>
        <taxon>Viridiplantae</taxon>
        <taxon>Streptophyta</taxon>
        <taxon>Embryophyta</taxon>
        <taxon>Tracheophyta</taxon>
        <taxon>Spermatophyta</taxon>
        <taxon>Magnoliopsida</taxon>
        <taxon>eudicotyledons</taxon>
        <taxon>Gunneridae</taxon>
        <taxon>Pentapetalae</taxon>
        <taxon>rosids</taxon>
        <taxon>malvids</taxon>
        <taxon>Malvales</taxon>
        <taxon>Malvaceae</taxon>
        <taxon>Byttnerioideae</taxon>
        <taxon>Theobroma</taxon>
    </lineage>
</organism>
<dbReference type="PANTHER" id="PTHR24128:SF24">
    <property type="entry name" value="ANKYRIN REPEAT PROTEIN"/>
    <property type="match status" value="1"/>
</dbReference>
<dbReference type="PANTHER" id="PTHR24128">
    <property type="entry name" value="HOMEOBOX PROTEIN WARIAI"/>
    <property type="match status" value="1"/>
</dbReference>
<protein>
    <recommendedName>
        <fullName evidence="3">Ankyrin repeat family protein</fullName>
    </recommendedName>
</protein>
<sequence length="226" mass="25053">MHEISPPALPILIIRRMDEQLQIAAENGDVDALYTRLAQDPYLPDRIDRIPIVDIPLPFCHGMHSDSERINHYRQSTYPSQSKGDDYTFTLLAQIDDADLLAELLSACPSSVEDITIHCETAVHIAVKNCSIRDFEVVKLLIKNDSVNVKNFNGLTAMDIFHLQGTMQNVEIVLVVAILIATATYQARLSLLAGTGKMTTIHQQTMEPTTATRALGKGEDITVQGR</sequence>
<dbReference type="Proteomes" id="UP000026915">
    <property type="component" value="Chromosome 3"/>
</dbReference>
<dbReference type="Gramene" id="EOY24189">
    <property type="protein sequence ID" value="EOY24189"/>
    <property type="gene ID" value="TCM_015860"/>
</dbReference>
<dbReference type="InParanoid" id="A0A061GB02"/>